<dbReference type="SUPFAM" id="SSF53474">
    <property type="entry name" value="alpha/beta-Hydrolases"/>
    <property type="match status" value="1"/>
</dbReference>
<comment type="caution">
    <text evidence="3">The sequence shown here is derived from an EMBL/GenBank/DDBJ whole genome shotgun (WGS) entry which is preliminary data.</text>
</comment>
<evidence type="ECO:0000259" key="2">
    <source>
        <dbReference type="Pfam" id="PF02230"/>
    </source>
</evidence>
<dbReference type="PANTHER" id="PTHR43037:SF1">
    <property type="entry name" value="BLL1128 PROTEIN"/>
    <property type="match status" value="1"/>
</dbReference>
<dbReference type="EMBL" id="JAVRER010000060">
    <property type="protein sequence ID" value="MDT0418999.1"/>
    <property type="molecule type" value="Genomic_DNA"/>
</dbReference>
<dbReference type="RefSeq" id="WP_254667082.1">
    <property type="nucleotide sequence ID" value="NZ_JAVRER010000060.1"/>
</dbReference>
<proteinExistence type="predicted"/>
<dbReference type="PANTHER" id="PTHR43037">
    <property type="entry name" value="UNNAMED PRODUCT-RELATED"/>
    <property type="match status" value="1"/>
</dbReference>
<accession>A0ABD5EC71</accession>
<dbReference type="InterPro" id="IPR050955">
    <property type="entry name" value="Plant_Biomass_Hydrol_Est"/>
</dbReference>
<dbReference type="InterPro" id="IPR003140">
    <property type="entry name" value="PLipase/COase/thioEstase"/>
</dbReference>
<reference evidence="4" key="1">
    <citation type="submission" date="2023-07" db="EMBL/GenBank/DDBJ databases">
        <title>30 novel species of actinomycetes from the DSMZ collection.</title>
        <authorList>
            <person name="Nouioui I."/>
        </authorList>
    </citation>
    <scope>NUCLEOTIDE SEQUENCE [LARGE SCALE GENOMIC DNA]</scope>
    <source>
        <strain evidence="4">DSM 41982</strain>
    </source>
</reference>
<dbReference type="InterPro" id="IPR029058">
    <property type="entry name" value="AB_hydrolase_fold"/>
</dbReference>
<keyword evidence="1" id="KW-0732">Signal</keyword>
<dbReference type="Pfam" id="PF02230">
    <property type="entry name" value="Abhydrolase_2"/>
    <property type="match status" value="1"/>
</dbReference>
<evidence type="ECO:0000256" key="1">
    <source>
        <dbReference type="ARBA" id="ARBA00022729"/>
    </source>
</evidence>
<dbReference type="Gene3D" id="3.40.50.1820">
    <property type="entry name" value="alpha/beta hydrolase"/>
    <property type="match status" value="1"/>
</dbReference>
<dbReference type="AlphaFoldDB" id="A0ABD5EC71"/>
<organism evidence="3 4">
    <name type="scientific">Streptomyces evansiae</name>
    <dbReference type="NCBI Taxonomy" id="3075535"/>
    <lineage>
        <taxon>Bacteria</taxon>
        <taxon>Bacillati</taxon>
        <taxon>Actinomycetota</taxon>
        <taxon>Actinomycetes</taxon>
        <taxon>Kitasatosporales</taxon>
        <taxon>Streptomycetaceae</taxon>
        <taxon>Streptomyces</taxon>
    </lineage>
</organism>
<gene>
    <name evidence="3" type="ORF">RM574_26305</name>
</gene>
<feature type="domain" description="Phospholipase/carboxylesterase/thioesterase" evidence="2">
    <location>
        <begin position="99"/>
        <end position="204"/>
    </location>
</feature>
<sequence length="227" mass="25393">MTPLARRHEVVEGEPVPADVLPYLLHLPEDYDADPARAWPLVLFLHGAGERGSDLEAITRHGIPGLAEEGREFPFVVASPQCPASSQWVPEVTTLAGLLDEVEAEYRIDPSRIHVTGLSMGGYATWSLAVRYPERFASVAPVCGGLWMQRPDPMRDVPVWAFHGEEDEAVPIGRSEEIVARLEELGADVRFTRYPGVGHDSWTRTYDNPALYDWLLSHRRTDRTGRN</sequence>
<protein>
    <submittedName>
        <fullName evidence="3">Prolyl oligopeptidase family serine peptidase</fullName>
    </submittedName>
</protein>
<name>A0ABD5EC71_9ACTN</name>
<evidence type="ECO:0000313" key="3">
    <source>
        <dbReference type="EMBL" id="MDT0418999.1"/>
    </source>
</evidence>
<dbReference type="Proteomes" id="UP001183607">
    <property type="component" value="Unassembled WGS sequence"/>
</dbReference>
<evidence type="ECO:0000313" key="4">
    <source>
        <dbReference type="Proteomes" id="UP001183607"/>
    </source>
</evidence>